<dbReference type="HOGENOM" id="CLU_107155_3_0_6"/>
<proteinExistence type="predicted"/>
<feature type="transmembrane region" description="Helical" evidence="1">
    <location>
        <begin position="12"/>
        <end position="40"/>
    </location>
</feature>
<keyword evidence="1" id="KW-1133">Transmembrane helix</keyword>
<keyword evidence="4" id="KW-1185">Reference proteome</keyword>
<dbReference type="Proteomes" id="UP000008881">
    <property type="component" value="Chromosome"/>
</dbReference>
<dbReference type="PIRSF" id="PIRSF029509">
    <property type="entry name" value="UCP029509"/>
    <property type="match status" value="1"/>
</dbReference>
<evidence type="ECO:0000313" key="3">
    <source>
        <dbReference type="EMBL" id="AEG98004.1"/>
    </source>
</evidence>
<dbReference type="GeneID" id="93311281"/>
<dbReference type="OrthoDB" id="2873672at2"/>
<keyword evidence="1" id="KW-0812">Transmembrane</keyword>
<evidence type="ECO:0000313" key="4">
    <source>
        <dbReference type="Proteomes" id="UP000008881"/>
    </source>
</evidence>
<sequence length="145" mass="16312">MSERSHDRGNSLAMVIYNLLNPVPYGFFIAGLIFDIIYLYSTNVMWGKCASWLIALGLIFAIIPRLINLVQVWFFTPRRPAAKIDFWLNLIAIIAALVNCFVHSRDAWAIAPQNVIYSSITVICLLVANIISSTCLANNKGIRHE</sequence>
<dbReference type="InterPro" id="IPR019251">
    <property type="entry name" value="DUF2231_TM"/>
</dbReference>
<feature type="transmembrane region" description="Helical" evidence="1">
    <location>
        <begin position="52"/>
        <end position="74"/>
    </location>
</feature>
<dbReference type="EMBL" id="CP002824">
    <property type="protein sequence ID" value="AEG98004.1"/>
    <property type="molecule type" value="Genomic_DNA"/>
</dbReference>
<dbReference type="eggNOG" id="COG4244">
    <property type="taxonomic scope" value="Bacteria"/>
</dbReference>
<evidence type="ECO:0000256" key="1">
    <source>
        <dbReference type="SAM" id="Phobius"/>
    </source>
</evidence>
<name>A0A0H3FTT6_KLEAK</name>
<dbReference type="InterPro" id="IPR016923">
    <property type="entry name" value="UCP029509"/>
</dbReference>
<feature type="transmembrane region" description="Helical" evidence="1">
    <location>
        <begin position="116"/>
        <end position="137"/>
    </location>
</feature>
<keyword evidence="1" id="KW-0472">Membrane</keyword>
<reference evidence="3 4" key="1">
    <citation type="journal article" date="2012" name="J. Bacteriol.">
        <title>Complete genome sequence of Enterobacter aerogenes KCTC 2190.</title>
        <authorList>
            <person name="Shin S.H."/>
            <person name="Kim S."/>
            <person name="Kim J.Y."/>
            <person name="Lee S."/>
            <person name="Um Y."/>
            <person name="Oh M.K."/>
            <person name="Kim Y.R."/>
            <person name="Lee J."/>
            <person name="Yang K.S."/>
        </authorList>
    </citation>
    <scope>NUCLEOTIDE SEQUENCE [LARGE SCALE GENOMIC DNA]</scope>
    <source>
        <strain evidence="3 4">KCTC 2190</strain>
    </source>
</reference>
<dbReference type="KEGG" id="eae:EAE_15465"/>
<dbReference type="RefSeq" id="WP_015704919.1">
    <property type="nucleotide sequence ID" value="NC_015663.1"/>
</dbReference>
<organism evidence="3 4">
    <name type="scientific">Klebsiella aerogenes (strain ATCC 13048 / DSM 30053 / CCUG 1429 / JCM 1235 / KCTC 2190 / NBRC 13534 / NCIMB 10102 / NCTC 10006 / CDC 819-56)</name>
    <name type="common">Enterobacter aerogenes</name>
    <dbReference type="NCBI Taxonomy" id="1028307"/>
    <lineage>
        <taxon>Bacteria</taxon>
        <taxon>Pseudomonadati</taxon>
        <taxon>Pseudomonadota</taxon>
        <taxon>Gammaproteobacteria</taxon>
        <taxon>Enterobacterales</taxon>
        <taxon>Enterobacteriaceae</taxon>
        <taxon>Klebsiella/Raoultella group</taxon>
        <taxon>Klebsiella</taxon>
    </lineage>
</organism>
<dbReference type="Pfam" id="PF09990">
    <property type="entry name" value="DUF2231"/>
    <property type="match status" value="1"/>
</dbReference>
<accession>A0A0H3FTT6</accession>
<gene>
    <name evidence="3" type="ordered locus">EAE_15465</name>
</gene>
<feature type="domain" description="DUF2231" evidence="2">
    <location>
        <begin position="22"/>
        <end position="129"/>
    </location>
</feature>
<feature type="transmembrane region" description="Helical" evidence="1">
    <location>
        <begin position="86"/>
        <end position="104"/>
    </location>
</feature>
<evidence type="ECO:0000259" key="2">
    <source>
        <dbReference type="Pfam" id="PF09990"/>
    </source>
</evidence>
<dbReference type="AlphaFoldDB" id="A0A0H3FTT6"/>
<protein>
    <recommendedName>
        <fullName evidence="2">DUF2231 domain-containing protein</fullName>
    </recommendedName>
</protein>
<dbReference type="PATRIC" id="fig|1028307.3.peg.3092"/>